<sequence>MEDKELMQLWKTYDARLLQNLVFNQQQAADIAQLKVQSLLSSMKPVKLFALVTGIAWVGFVDVIIITSYTYASWYFIISALIQVILTKIAIGVYLYQLVLIYKTDISASVLQTQEKLARLRSSTLWITRLLFLQLPVWTTFYITQDMISRNSLLFYSVQVPITLLFSAAAIWLFINIRYSNRYRKWFRLIFSGAEWDPVMKSMELLEQADDFRR</sequence>
<feature type="transmembrane region" description="Helical" evidence="1">
    <location>
        <begin position="48"/>
        <end position="69"/>
    </location>
</feature>
<keyword evidence="3" id="KW-1185">Reference proteome</keyword>
<proteinExistence type="predicted"/>
<name>A0A1T4Q3C9_9BACT</name>
<dbReference type="AlphaFoldDB" id="A0A1T4Q3C9"/>
<dbReference type="EMBL" id="FUWH01000007">
    <property type="protein sequence ID" value="SJZ97991.1"/>
    <property type="molecule type" value="Genomic_DNA"/>
</dbReference>
<keyword evidence="1" id="KW-1133">Transmembrane helix</keyword>
<dbReference type="STRING" id="413434.SAMN04488132_107111"/>
<keyword evidence="1" id="KW-0472">Membrane</keyword>
<evidence type="ECO:0000313" key="2">
    <source>
        <dbReference type="EMBL" id="SJZ97991.1"/>
    </source>
</evidence>
<organism evidence="2 3">
    <name type="scientific">Sediminibacterium ginsengisoli</name>
    <dbReference type="NCBI Taxonomy" id="413434"/>
    <lineage>
        <taxon>Bacteria</taxon>
        <taxon>Pseudomonadati</taxon>
        <taxon>Bacteroidota</taxon>
        <taxon>Chitinophagia</taxon>
        <taxon>Chitinophagales</taxon>
        <taxon>Chitinophagaceae</taxon>
        <taxon>Sediminibacterium</taxon>
    </lineage>
</organism>
<feature type="transmembrane region" description="Helical" evidence="1">
    <location>
        <begin position="75"/>
        <end position="102"/>
    </location>
</feature>
<gene>
    <name evidence="2" type="ORF">SAMN04488132_107111</name>
</gene>
<keyword evidence="1" id="KW-0812">Transmembrane</keyword>
<dbReference type="Proteomes" id="UP000190888">
    <property type="component" value="Unassembled WGS sequence"/>
</dbReference>
<reference evidence="2 3" key="1">
    <citation type="submission" date="2017-02" db="EMBL/GenBank/DDBJ databases">
        <authorList>
            <person name="Peterson S.W."/>
        </authorList>
    </citation>
    <scope>NUCLEOTIDE SEQUENCE [LARGE SCALE GENOMIC DNA]</scope>
    <source>
        <strain evidence="2 3">DSM 22335</strain>
    </source>
</reference>
<feature type="transmembrane region" description="Helical" evidence="1">
    <location>
        <begin position="153"/>
        <end position="175"/>
    </location>
</feature>
<accession>A0A1T4Q3C9</accession>
<dbReference type="RefSeq" id="WP_078831884.1">
    <property type="nucleotide sequence ID" value="NZ_FUWH01000007.1"/>
</dbReference>
<evidence type="ECO:0000256" key="1">
    <source>
        <dbReference type="SAM" id="Phobius"/>
    </source>
</evidence>
<evidence type="ECO:0000313" key="3">
    <source>
        <dbReference type="Proteomes" id="UP000190888"/>
    </source>
</evidence>
<protein>
    <submittedName>
        <fullName evidence="2">Uncharacterized protein</fullName>
    </submittedName>
</protein>
<feature type="transmembrane region" description="Helical" evidence="1">
    <location>
        <begin position="123"/>
        <end position="141"/>
    </location>
</feature>
<dbReference type="OrthoDB" id="5706484at2"/>